<dbReference type="Proteomes" id="UP000684084">
    <property type="component" value="Unassembled WGS sequence"/>
</dbReference>
<proteinExistence type="predicted"/>
<dbReference type="OrthoDB" id="10554656at2759"/>
<evidence type="ECO:0000313" key="2">
    <source>
        <dbReference type="Proteomes" id="UP000684084"/>
    </source>
</evidence>
<reference evidence="1" key="1">
    <citation type="submission" date="2020-05" db="EMBL/GenBank/DDBJ databases">
        <authorList>
            <person name="Rincon C."/>
            <person name="Sanders R I."/>
            <person name="Robbins C."/>
            <person name="Chaturvedi A."/>
        </authorList>
    </citation>
    <scope>NUCLEOTIDE SEQUENCE</scope>
    <source>
        <strain evidence="1">CHB12</strain>
    </source>
</reference>
<name>A0A916E3X9_9GLOM</name>
<dbReference type="AlphaFoldDB" id="A0A916E3X9"/>
<accession>A0A916E3X9</accession>
<gene>
    <name evidence="1" type="ORF">CHRIB12_LOCUS4980</name>
</gene>
<protein>
    <submittedName>
        <fullName evidence="1">Uncharacterized protein</fullName>
    </submittedName>
</protein>
<organism evidence="1 2">
    <name type="scientific">Rhizophagus irregularis</name>
    <dbReference type="NCBI Taxonomy" id="588596"/>
    <lineage>
        <taxon>Eukaryota</taxon>
        <taxon>Fungi</taxon>
        <taxon>Fungi incertae sedis</taxon>
        <taxon>Mucoromycota</taxon>
        <taxon>Glomeromycotina</taxon>
        <taxon>Glomeromycetes</taxon>
        <taxon>Glomerales</taxon>
        <taxon>Glomeraceae</taxon>
        <taxon>Rhizophagus</taxon>
    </lineage>
</organism>
<sequence length="103" mass="12362">MIGCFTSSYYSWNLLRREYRIYKKCIVILDKNFLESRENDEEPNLQIIRHVLDSRSPNPVLSYNVKALTGHECRHGAWNFWTTQKRGKYYDLPSNYLFTFLTS</sequence>
<evidence type="ECO:0000313" key="1">
    <source>
        <dbReference type="EMBL" id="CAB5350465.1"/>
    </source>
</evidence>
<dbReference type="EMBL" id="CAGKOT010000007">
    <property type="protein sequence ID" value="CAB5350465.1"/>
    <property type="molecule type" value="Genomic_DNA"/>
</dbReference>
<comment type="caution">
    <text evidence="1">The sequence shown here is derived from an EMBL/GenBank/DDBJ whole genome shotgun (WGS) entry which is preliminary data.</text>
</comment>